<protein>
    <recommendedName>
        <fullName evidence="2">DUF2760 domain-containing protein</fullName>
    </recommendedName>
</protein>
<evidence type="ECO:0000313" key="4">
    <source>
        <dbReference type="Proteomes" id="UP000019141"/>
    </source>
</evidence>
<sequence length="190" mass="20869">MIGLGKRTAYAFKSFFAILSRGEIPEDVLQELVKPADHDVLLPAPQPEPEPVSPPEPEVPPEDLMDRAVQLLALLQRDGRLIDFFSENIAPFSDAQVGAAARNVHESCRQVLDRYIKLEPVIDSEEGQSVTVQEDFDPSTTKLIGNVTGQPPLRGVLRHHGWRATQVDMPPLPPEGMGRSVVAPAEVEIP</sequence>
<evidence type="ECO:0000259" key="2">
    <source>
        <dbReference type="Pfam" id="PF10816"/>
    </source>
</evidence>
<organism evidence="3 4">
    <name type="scientific">Entotheonella factor</name>
    <dbReference type="NCBI Taxonomy" id="1429438"/>
    <lineage>
        <taxon>Bacteria</taxon>
        <taxon>Pseudomonadati</taxon>
        <taxon>Nitrospinota/Tectimicrobiota group</taxon>
        <taxon>Candidatus Tectimicrobiota</taxon>
        <taxon>Candidatus Entotheonellia</taxon>
        <taxon>Candidatus Entotheonellales</taxon>
        <taxon>Candidatus Entotheonellaceae</taxon>
        <taxon>Candidatus Entotheonella</taxon>
    </lineage>
</organism>
<comment type="caution">
    <text evidence="3">The sequence shown here is derived from an EMBL/GenBank/DDBJ whole genome shotgun (WGS) entry which is preliminary data.</text>
</comment>
<dbReference type="HOGENOM" id="CLU_074059_1_0_7"/>
<dbReference type="EMBL" id="AZHW01000998">
    <property type="protein sequence ID" value="ETW94827.1"/>
    <property type="molecule type" value="Genomic_DNA"/>
</dbReference>
<feature type="compositionally biased region" description="Pro residues" evidence="1">
    <location>
        <begin position="44"/>
        <end position="58"/>
    </location>
</feature>
<dbReference type="Pfam" id="PF10816">
    <property type="entry name" value="DUF2760"/>
    <property type="match status" value="1"/>
</dbReference>
<keyword evidence="4" id="KW-1185">Reference proteome</keyword>
<accession>W4LA08</accession>
<feature type="region of interest" description="Disordered" evidence="1">
    <location>
        <begin position="167"/>
        <end position="190"/>
    </location>
</feature>
<feature type="region of interest" description="Disordered" evidence="1">
    <location>
        <begin position="40"/>
        <end position="60"/>
    </location>
</feature>
<name>W4LA08_ENTF1</name>
<dbReference type="InterPro" id="IPR021212">
    <property type="entry name" value="DUF2760"/>
</dbReference>
<evidence type="ECO:0000256" key="1">
    <source>
        <dbReference type="SAM" id="MobiDB-lite"/>
    </source>
</evidence>
<proteinExistence type="predicted"/>
<evidence type="ECO:0000313" key="3">
    <source>
        <dbReference type="EMBL" id="ETW94827.1"/>
    </source>
</evidence>
<reference evidence="3 4" key="1">
    <citation type="journal article" date="2014" name="Nature">
        <title>An environmental bacterial taxon with a large and distinct metabolic repertoire.</title>
        <authorList>
            <person name="Wilson M.C."/>
            <person name="Mori T."/>
            <person name="Ruckert C."/>
            <person name="Uria A.R."/>
            <person name="Helf M.J."/>
            <person name="Takada K."/>
            <person name="Gernert C."/>
            <person name="Steffens U.A."/>
            <person name="Heycke N."/>
            <person name="Schmitt S."/>
            <person name="Rinke C."/>
            <person name="Helfrich E.J."/>
            <person name="Brachmann A.O."/>
            <person name="Gurgui C."/>
            <person name="Wakimoto T."/>
            <person name="Kracht M."/>
            <person name="Crusemann M."/>
            <person name="Hentschel U."/>
            <person name="Abe I."/>
            <person name="Matsunaga S."/>
            <person name="Kalinowski J."/>
            <person name="Takeyama H."/>
            <person name="Piel J."/>
        </authorList>
    </citation>
    <scope>NUCLEOTIDE SEQUENCE [LARGE SCALE GENOMIC DNA]</scope>
    <source>
        <strain evidence="4">TSY1</strain>
    </source>
</reference>
<feature type="domain" description="DUF2760" evidence="2">
    <location>
        <begin position="66"/>
        <end position="188"/>
    </location>
</feature>
<dbReference type="AlphaFoldDB" id="W4LA08"/>
<dbReference type="Proteomes" id="UP000019141">
    <property type="component" value="Unassembled WGS sequence"/>
</dbReference>
<gene>
    <name evidence="3" type="ORF">ETSY1_33160</name>
</gene>